<feature type="region of interest" description="Disordered" evidence="1">
    <location>
        <begin position="239"/>
        <end position="331"/>
    </location>
</feature>
<name>A0A8S2A7W5_ARAAE</name>
<dbReference type="Pfam" id="PF14111">
    <property type="entry name" value="DUF4283"/>
    <property type="match status" value="1"/>
</dbReference>
<gene>
    <name evidence="4" type="ORF">AARE701A_LOCUS12133</name>
</gene>
<dbReference type="InterPro" id="IPR025836">
    <property type="entry name" value="Zn_knuckle_CX2CX4HX4C"/>
</dbReference>
<sequence length="742" mass="85691">MGSSHRSRSADRGREALPLVEEDEPVILPPVDNSNLLDRFKNTLIGRTFCSEGRSTELLLAVMPKAHIWDVEGRVRGFDLGNGRFQFDFDSEGDLKRVLNKRPCHINRWSLALERWQPNVRSDFPNRITFWVQTKGLPREFWTEEALRSIGKSLGEVVSVDEKTGKIEASVNVTRPLRFEKKAIGPNGEEHLVSFKYEKLHRYCFTCKLISHEERSCPNLTEEERFKLRAERSELARKEAEEEELFRVPQPYHRNYPFSSSDQSPREAPRRERAPSPVERIGKHYEQKQDRYTPQERRRTESSNSLSLAYVNPHRKALDSKDPSRDRFHEKRLSHHSYDYYKKEKEHKPVWQRLETNHYSDYPRHRENFNNFNSDYRKRRYDESVATSSWLPKSPRYQEEEARNHKAQRLDSGNSRDARQILDRKRSSYPYPREGNKELSRSVPSPRRNDRAQLSYREKGKGIQVEEDGSRTITASEIRQHRLSGTVFYREKAPKSPSTTKSPDQAVGTKEAAISPSDPISLATPKVITPEEEDMQLQKEIDEMKARHSALSADERKTLQEKADKLYADELHALHMRQVDVDNDDLLDDDMQNTDNQLSGEHTVSEQLIPISNHQEKSISPSLSPGNKQVSPSPSRRPVKERIEIPKGSMSKSAHRRRRAETKRRISQSPIELPGVASKKRNILLNGSPKKRSVNKSQTLRSRTGKPAPSLPRTGVFPSSVNKRTKSHSGLVGSQNPPSKDR</sequence>
<evidence type="ECO:0000313" key="5">
    <source>
        <dbReference type="Proteomes" id="UP000682877"/>
    </source>
</evidence>
<dbReference type="PANTHER" id="PTHR31286:SF132">
    <property type="entry name" value="DUF4283 DOMAIN-CONTAINING PROTEIN"/>
    <property type="match status" value="1"/>
</dbReference>
<evidence type="ECO:0000259" key="2">
    <source>
        <dbReference type="Pfam" id="PF14111"/>
    </source>
</evidence>
<evidence type="ECO:0000259" key="3">
    <source>
        <dbReference type="Pfam" id="PF14392"/>
    </source>
</evidence>
<feature type="domain" description="DUF4283" evidence="2">
    <location>
        <begin position="38"/>
        <end position="121"/>
    </location>
</feature>
<evidence type="ECO:0000313" key="4">
    <source>
        <dbReference type="EMBL" id="CAE6069959.1"/>
    </source>
</evidence>
<dbReference type="Proteomes" id="UP000682877">
    <property type="component" value="Chromosome 5"/>
</dbReference>
<evidence type="ECO:0000256" key="1">
    <source>
        <dbReference type="SAM" id="MobiDB-lite"/>
    </source>
</evidence>
<feature type="region of interest" description="Disordered" evidence="1">
    <location>
        <begin position="491"/>
        <end position="523"/>
    </location>
</feature>
<feature type="compositionally biased region" description="Basic residues" evidence="1">
    <location>
        <begin position="653"/>
        <end position="666"/>
    </location>
</feature>
<accession>A0A8S2A7W5</accession>
<feature type="compositionally biased region" description="Basic and acidic residues" evidence="1">
    <location>
        <begin position="316"/>
        <end position="331"/>
    </location>
</feature>
<protein>
    <recommendedName>
        <fullName evidence="6">DUF4283 domain-containing protein</fullName>
    </recommendedName>
</protein>
<reference evidence="4" key="1">
    <citation type="submission" date="2021-01" db="EMBL/GenBank/DDBJ databases">
        <authorList>
            <person name="Bezrukov I."/>
        </authorList>
    </citation>
    <scope>NUCLEOTIDE SEQUENCE</scope>
</reference>
<feature type="region of interest" description="Disordered" evidence="1">
    <location>
        <begin position="383"/>
        <end position="470"/>
    </location>
</feature>
<feature type="compositionally biased region" description="Polar residues" evidence="1">
    <location>
        <begin position="732"/>
        <end position="742"/>
    </location>
</feature>
<feature type="domain" description="Zinc knuckle CX2CX4HX4C" evidence="3">
    <location>
        <begin position="172"/>
        <end position="218"/>
    </location>
</feature>
<dbReference type="Pfam" id="PF14392">
    <property type="entry name" value="zf-CCHC_4"/>
    <property type="match status" value="1"/>
</dbReference>
<dbReference type="InterPro" id="IPR025558">
    <property type="entry name" value="DUF4283"/>
</dbReference>
<keyword evidence="5" id="KW-1185">Reference proteome</keyword>
<dbReference type="PANTHER" id="PTHR31286">
    <property type="entry name" value="GLYCINE-RICH CELL WALL STRUCTURAL PROTEIN 1.8-LIKE"/>
    <property type="match status" value="1"/>
</dbReference>
<dbReference type="EMBL" id="LR999455">
    <property type="protein sequence ID" value="CAE6069959.1"/>
    <property type="molecule type" value="Genomic_DNA"/>
</dbReference>
<dbReference type="AlphaFoldDB" id="A0A8S2A7W5"/>
<feature type="compositionally biased region" description="Basic and acidic residues" evidence="1">
    <location>
        <begin position="414"/>
        <end position="426"/>
    </location>
</feature>
<feature type="compositionally biased region" description="Polar residues" evidence="1">
    <location>
        <begin position="616"/>
        <end position="634"/>
    </location>
</feature>
<evidence type="ECO:0008006" key="6">
    <source>
        <dbReference type="Google" id="ProtNLM"/>
    </source>
</evidence>
<feature type="compositionally biased region" description="Basic and acidic residues" evidence="1">
    <location>
        <begin position="264"/>
        <end position="301"/>
    </location>
</feature>
<feature type="region of interest" description="Disordered" evidence="1">
    <location>
        <begin position="616"/>
        <end position="742"/>
    </location>
</feature>
<feature type="compositionally biased region" description="Basic and acidic residues" evidence="1">
    <location>
        <begin position="447"/>
        <end position="461"/>
    </location>
</feature>
<dbReference type="InterPro" id="IPR040256">
    <property type="entry name" value="At4g02000-like"/>
</dbReference>
<proteinExistence type="predicted"/>
<organism evidence="4 5">
    <name type="scientific">Arabidopsis arenosa</name>
    <name type="common">Sand rock-cress</name>
    <name type="synonym">Cardaminopsis arenosa</name>
    <dbReference type="NCBI Taxonomy" id="38785"/>
    <lineage>
        <taxon>Eukaryota</taxon>
        <taxon>Viridiplantae</taxon>
        <taxon>Streptophyta</taxon>
        <taxon>Embryophyta</taxon>
        <taxon>Tracheophyta</taxon>
        <taxon>Spermatophyta</taxon>
        <taxon>Magnoliopsida</taxon>
        <taxon>eudicotyledons</taxon>
        <taxon>Gunneridae</taxon>
        <taxon>Pentapetalae</taxon>
        <taxon>rosids</taxon>
        <taxon>malvids</taxon>
        <taxon>Brassicales</taxon>
        <taxon>Brassicaceae</taxon>
        <taxon>Camelineae</taxon>
        <taxon>Arabidopsis</taxon>
    </lineage>
</organism>